<dbReference type="InterPro" id="IPR017907">
    <property type="entry name" value="Znf_RING_CS"/>
</dbReference>
<dbReference type="Proteomes" id="UP000311382">
    <property type="component" value="Unassembled WGS sequence"/>
</dbReference>
<evidence type="ECO:0000256" key="2">
    <source>
        <dbReference type="ARBA" id="ARBA00022771"/>
    </source>
</evidence>
<dbReference type="PANTHER" id="PTHR14305:SF0">
    <property type="entry name" value="E3 UBIQUITIN-PROTEIN LIGASE CCNB1IP1"/>
    <property type="match status" value="1"/>
</dbReference>
<dbReference type="InterPro" id="IPR001841">
    <property type="entry name" value="Znf_RING"/>
</dbReference>
<accession>A0A5C5FRX9</accession>
<dbReference type="PROSITE" id="PS00518">
    <property type="entry name" value="ZF_RING_1"/>
    <property type="match status" value="1"/>
</dbReference>
<dbReference type="InterPro" id="IPR042448">
    <property type="entry name" value="CCNB1IP1"/>
</dbReference>
<dbReference type="EMBL" id="SOZI01000091">
    <property type="protein sequence ID" value="TNY19583.1"/>
    <property type="molecule type" value="Genomic_DNA"/>
</dbReference>
<dbReference type="InterPro" id="IPR013083">
    <property type="entry name" value="Znf_RING/FYVE/PHD"/>
</dbReference>
<feature type="compositionally biased region" description="Gly residues" evidence="6">
    <location>
        <begin position="334"/>
        <end position="343"/>
    </location>
</feature>
<keyword evidence="5" id="KW-0175">Coiled coil</keyword>
<name>A0A5C5FRX9_9BASI</name>
<feature type="compositionally biased region" description="Low complexity" evidence="6">
    <location>
        <begin position="321"/>
        <end position="333"/>
    </location>
</feature>
<dbReference type="PANTHER" id="PTHR14305">
    <property type="entry name" value="E3 UBIQUITIN-PROTEIN LIGASE CCNB1IP1"/>
    <property type="match status" value="1"/>
</dbReference>
<keyword evidence="2 4" id="KW-0863">Zinc-finger</keyword>
<keyword evidence="9" id="KW-1185">Reference proteome</keyword>
<evidence type="ECO:0000256" key="6">
    <source>
        <dbReference type="SAM" id="MobiDB-lite"/>
    </source>
</evidence>
<dbReference type="GO" id="GO:0008270">
    <property type="term" value="F:zinc ion binding"/>
    <property type="evidence" value="ECO:0007669"/>
    <property type="project" value="UniProtKB-KW"/>
</dbReference>
<dbReference type="OrthoDB" id="441210at2759"/>
<protein>
    <recommendedName>
        <fullName evidence="7">RING-type domain-containing protein</fullName>
    </recommendedName>
</protein>
<dbReference type="GO" id="GO:0061630">
    <property type="term" value="F:ubiquitin protein ligase activity"/>
    <property type="evidence" value="ECO:0007669"/>
    <property type="project" value="InterPro"/>
</dbReference>
<feature type="coiled-coil region" evidence="5">
    <location>
        <begin position="108"/>
        <end position="160"/>
    </location>
</feature>
<reference evidence="8 9" key="1">
    <citation type="submission" date="2019-03" db="EMBL/GenBank/DDBJ databases">
        <title>Rhodosporidium diobovatum UCD-FST 08-225 genome sequencing, assembly, and annotation.</title>
        <authorList>
            <person name="Fakankun I.U."/>
            <person name="Fristensky B."/>
            <person name="Levin D.B."/>
        </authorList>
    </citation>
    <scope>NUCLEOTIDE SEQUENCE [LARGE SCALE GENOMIC DNA]</scope>
    <source>
        <strain evidence="8 9">UCD-FST 08-225</strain>
    </source>
</reference>
<feature type="region of interest" description="Disordered" evidence="6">
    <location>
        <begin position="186"/>
        <end position="378"/>
    </location>
</feature>
<dbReference type="Gene3D" id="3.30.40.10">
    <property type="entry name" value="Zinc/RING finger domain, C3HC4 (zinc finger)"/>
    <property type="match status" value="1"/>
</dbReference>
<evidence type="ECO:0000256" key="4">
    <source>
        <dbReference type="PROSITE-ProRule" id="PRU00175"/>
    </source>
</evidence>
<dbReference type="AlphaFoldDB" id="A0A5C5FRX9"/>
<dbReference type="Pfam" id="PF14634">
    <property type="entry name" value="zf-RING_5"/>
    <property type="match status" value="1"/>
</dbReference>
<sequence length="378" mass="39492">MDELRCNSLRCRKSLSVEGTAVVTTCSHIFCIDCANALFSTPQICPACETSLPDLDDVVQTTLNPHDSYKTSILSGLSPTTILDIASRALNFYTYQVQQEAAFQALITKNAQERIAVLEAQCNTITREAHAEIGLLKERVTSTEKELELERRRVHELQEMHKANAKAYSKLKAQYDKAKQRALLQPGDGASFPAAGVRGGVGGTPSVTPRGGSSARQTFVPGLQHPGHHQQHRPTSSLSQHHSGSGGSGGWTPQGQPQGAVPFARSGLSHAQQQQASRGRRALLPEQQSSAFSGLGGAGRPRLSNATAGAAGGRRSGSGEGSAQQQTSGAFGMMHGGGGGGGATTTSGFLGQSAVAGGGGGRAAFAPPSRTRGRDREV</sequence>
<comment type="caution">
    <text evidence="8">The sequence shown here is derived from an EMBL/GenBank/DDBJ whole genome shotgun (WGS) entry which is preliminary data.</text>
</comment>
<organism evidence="8 9">
    <name type="scientific">Rhodotorula diobovata</name>
    <dbReference type="NCBI Taxonomy" id="5288"/>
    <lineage>
        <taxon>Eukaryota</taxon>
        <taxon>Fungi</taxon>
        <taxon>Dikarya</taxon>
        <taxon>Basidiomycota</taxon>
        <taxon>Pucciniomycotina</taxon>
        <taxon>Microbotryomycetes</taxon>
        <taxon>Sporidiobolales</taxon>
        <taxon>Sporidiobolaceae</taxon>
        <taxon>Rhodotorula</taxon>
    </lineage>
</organism>
<dbReference type="GO" id="GO:0007131">
    <property type="term" value="P:reciprocal meiotic recombination"/>
    <property type="evidence" value="ECO:0007669"/>
    <property type="project" value="InterPro"/>
</dbReference>
<evidence type="ECO:0000256" key="5">
    <source>
        <dbReference type="SAM" id="Coils"/>
    </source>
</evidence>
<proteinExistence type="predicted"/>
<dbReference type="STRING" id="5288.A0A5C5FRX9"/>
<evidence type="ECO:0000259" key="7">
    <source>
        <dbReference type="PROSITE" id="PS50089"/>
    </source>
</evidence>
<evidence type="ECO:0000256" key="3">
    <source>
        <dbReference type="ARBA" id="ARBA00022833"/>
    </source>
</evidence>
<keyword evidence="1" id="KW-0479">Metal-binding</keyword>
<keyword evidence="3" id="KW-0862">Zinc</keyword>
<feature type="domain" description="RING-type" evidence="7">
    <location>
        <begin position="11"/>
        <end position="49"/>
    </location>
</feature>
<feature type="compositionally biased region" description="Gly residues" evidence="6">
    <location>
        <begin position="310"/>
        <end position="320"/>
    </location>
</feature>
<dbReference type="GO" id="GO:0000795">
    <property type="term" value="C:synaptonemal complex"/>
    <property type="evidence" value="ECO:0007669"/>
    <property type="project" value="InterPro"/>
</dbReference>
<evidence type="ECO:0000313" key="9">
    <source>
        <dbReference type="Proteomes" id="UP000311382"/>
    </source>
</evidence>
<evidence type="ECO:0000256" key="1">
    <source>
        <dbReference type="ARBA" id="ARBA00022723"/>
    </source>
</evidence>
<evidence type="ECO:0000313" key="8">
    <source>
        <dbReference type="EMBL" id="TNY19583.1"/>
    </source>
</evidence>
<dbReference type="CDD" id="cd16449">
    <property type="entry name" value="RING-HC"/>
    <property type="match status" value="1"/>
</dbReference>
<feature type="compositionally biased region" description="Low complexity" evidence="6">
    <location>
        <begin position="344"/>
        <end position="355"/>
    </location>
</feature>
<dbReference type="PROSITE" id="PS50089">
    <property type="entry name" value="ZF_RING_2"/>
    <property type="match status" value="1"/>
</dbReference>
<dbReference type="SUPFAM" id="SSF57850">
    <property type="entry name" value="RING/U-box"/>
    <property type="match status" value="1"/>
</dbReference>
<gene>
    <name evidence="8" type="ORF">DMC30DRAFT_299521</name>
</gene>